<keyword evidence="2" id="KW-1185">Reference proteome</keyword>
<gene>
    <name evidence="1" type="ORF">BDY17DRAFT_93726</name>
</gene>
<dbReference type="RefSeq" id="XP_033591486.1">
    <property type="nucleotide sequence ID" value="XM_033738847.1"/>
</dbReference>
<dbReference type="Proteomes" id="UP000799767">
    <property type="component" value="Unassembled WGS sequence"/>
</dbReference>
<evidence type="ECO:0008006" key="3">
    <source>
        <dbReference type="Google" id="ProtNLM"/>
    </source>
</evidence>
<dbReference type="PANTHER" id="PTHR42085:SF1">
    <property type="entry name" value="F-BOX DOMAIN-CONTAINING PROTEIN"/>
    <property type="match status" value="1"/>
</dbReference>
<protein>
    <recommendedName>
        <fullName evidence="3">F-box domain-containing protein</fullName>
    </recommendedName>
</protein>
<dbReference type="AlphaFoldDB" id="A0A6A6Q0G9"/>
<dbReference type="OrthoDB" id="3907732at2759"/>
<dbReference type="PANTHER" id="PTHR42085">
    <property type="entry name" value="F-BOX DOMAIN-CONTAINING PROTEIN"/>
    <property type="match status" value="1"/>
</dbReference>
<reference evidence="1" key="1">
    <citation type="journal article" date="2020" name="Stud. Mycol.">
        <title>101 Dothideomycetes genomes: a test case for predicting lifestyles and emergence of pathogens.</title>
        <authorList>
            <person name="Haridas S."/>
            <person name="Albert R."/>
            <person name="Binder M."/>
            <person name="Bloem J."/>
            <person name="Labutti K."/>
            <person name="Salamov A."/>
            <person name="Andreopoulos B."/>
            <person name="Baker S."/>
            <person name="Barry K."/>
            <person name="Bills G."/>
            <person name="Bluhm B."/>
            <person name="Cannon C."/>
            <person name="Castanera R."/>
            <person name="Culley D."/>
            <person name="Daum C."/>
            <person name="Ezra D."/>
            <person name="Gonzalez J."/>
            <person name="Henrissat B."/>
            <person name="Kuo A."/>
            <person name="Liang C."/>
            <person name="Lipzen A."/>
            <person name="Lutzoni F."/>
            <person name="Magnuson J."/>
            <person name="Mondo S."/>
            <person name="Nolan M."/>
            <person name="Ohm R."/>
            <person name="Pangilinan J."/>
            <person name="Park H.-J."/>
            <person name="Ramirez L."/>
            <person name="Alfaro M."/>
            <person name="Sun H."/>
            <person name="Tritt A."/>
            <person name="Yoshinaga Y."/>
            <person name="Zwiers L.-H."/>
            <person name="Turgeon B."/>
            <person name="Goodwin S."/>
            <person name="Spatafora J."/>
            <person name="Crous P."/>
            <person name="Grigoriev I."/>
        </authorList>
    </citation>
    <scope>NUCLEOTIDE SEQUENCE</scope>
    <source>
        <strain evidence="1">CBS 113389</strain>
    </source>
</reference>
<organism evidence="1 2">
    <name type="scientific">Neohortaea acidophila</name>
    <dbReference type="NCBI Taxonomy" id="245834"/>
    <lineage>
        <taxon>Eukaryota</taxon>
        <taxon>Fungi</taxon>
        <taxon>Dikarya</taxon>
        <taxon>Ascomycota</taxon>
        <taxon>Pezizomycotina</taxon>
        <taxon>Dothideomycetes</taxon>
        <taxon>Dothideomycetidae</taxon>
        <taxon>Mycosphaerellales</taxon>
        <taxon>Teratosphaeriaceae</taxon>
        <taxon>Neohortaea</taxon>
    </lineage>
</organism>
<name>A0A6A6Q0G9_9PEZI</name>
<evidence type="ECO:0000313" key="1">
    <source>
        <dbReference type="EMBL" id="KAF2484917.1"/>
    </source>
</evidence>
<sequence>MAQYTLNLLHLPPELRNKIYELVLNDTTDTTDAIVCPFILQCSPGKRKYGYSLTQTCHLLRDETLHMWHASSKLLFAMRADNMKYYVNWLRRRPAEVFASIRRIQLEDYQHCRIRSPERHPSFCRNAIVINLTKRMPVSVRKDRKCRDCPRHDSAADWVHAVVRSLEWKNGRWALTREKLEQIFEAAAW</sequence>
<proteinExistence type="predicted"/>
<dbReference type="GeneID" id="54479848"/>
<dbReference type="InterPro" id="IPR038883">
    <property type="entry name" value="AN11006-like"/>
</dbReference>
<dbReference type="EMBL" id="MU001633">
    <property type="protein sequence ID" value="KAF2484917.1"/>
    <property type="molecule type" value="Genomic_DNA"/>
</dbReference>
<evidence type="ECO:0000313" key="2">
    <source>
        <dbReference type="Proteomes" id="UP000799767"/>
    </source>
</evidence>
<accession>A0A6A6Q0G9</accession>